<dbReference type="GO" id="GO:0004497">
    <property type="term" value="F:monooxygenase activity"/>
    <property type="evidence" value="ECO:0007669"/>
    <property type="project" value="UniProtKB-KW"/>
</dbReference>
<keyword evidence="8" id="KW-1185">Reference proteome</keyword>
<dbReference type="InterPro" id="IPR001128">
    <property type="entry name" value="Cyt_P450"/>
</dbReference>
<evidence type="ECO:0000256" key="2">
    <source>
        <dbReference type="ARBA" id="ARBA00010617"/>
    </source>
</evidence>
<dbReference type="InterPro" id="IPR036396">
    <property type="entry name" value="Cyt_P450_sf"/>
</dbReference>
<feature type="binding site" description="axial binding residue" evidence="5">
    <location>
        <position position="246"/>
    </location>
    <ligand>
        <name>heme</name>
        <dbReference type="ChEBI" id="CHEBI:30413"/>
    </ligand>
    <ligandPart>
        <name>Fe</name>
        <dbReference type="ChEBI" id="CHEBI:18248"/>
    </ligandPart>
</feature>
<dbReference type="Gene3D" id="1.10.630.10">
    <property type="entry name" value="Cytochrome P450"/>
    <property type="match status" value="1"/>
</dbReference>
<dbReference type="GO" id="GO:0005506">
    <property type="term" value="F:iron ion binding"/>
    <property type="evidence" value="ECO:0007669"/>
    <property type="project" value="InterPro"/>
</dbReference>
<evidence type="ECO:0000313" key="7">
    <source>
        <dbReference type="EMBL" id="KAF1925940.1"/>
    </source>
</evidence>
<dbReference type="InterPro" id="IPR017972">
    <property type="entry name" value="Cyt_P450_CS"/>
</dbReference>
<sequence>MALTGAIYGPENPYDDPKIEASWQEFVPGITHLLSSPFPALTARKALRARSRIVCAFKKYFETGGHLQAFPMIPEMHDINKGHGLSIEEAAKMEMATSLAMLSSGAVTTFWLLFHVLSDKDLTAVIREELELVTAETGVKSVKTVNLGRVKDNCHALVAVLNECLRYHSTVINTKQVQHDTTLDGHYLLKKNGIVMIPSQSIHHNKDIWGPSADTFDHNRFLSSGSKKNLSSTSSFRPFGAGVTMCPGRHFSTNVILSLVVMVLLKFDVEPVGGAWRKPTKYNADMWNAMPKPDYDIDVKFQSRGEKQIEWRFVWE</sequence>
<comment type="similarity">
    <text evidence="2 6">Belongs to the cytochrome P450 family.</text>
</comment>
<accession>A0A6A5RF71</accession>
<dbReference type="PANTHER" id="PTHR47582">
    <property type="entry name" value="P450, PUTATIVE (EUROFUNG)-RELATED"/>
    <property type="match status" value="1"/>
</dbReference>
<organism evidence="7 8">
    <name type="scientific">Didymella exigua CBS 183.55</name>
    <dbReference type="NCBI Taxonomy" id="1150837"/>
    <lineage>
        <taxon>Eukaryota</taxon>
        <taxon>Fungi</taxon>
        <taxon>Dikarya</taxon>
        <taxon>Ascomycota</taxon>
        <taxon>Pezizomycotina</taxon>
        <taxon>Dothideomycetes</taxon>
        <taxon>Pleosporomycetidae</taxon>
        <taxon>Pleosporales</taxon>
        <taxon>Pleosporineae</taxon>
        <taxon>Didymellaceae</taxon>
        <taxon>Didymella</taxon>
    </lineage>
</organism>
<dbReference type="PANTHER" id="PTHR47582:SF1">
    <property type="entry name" value="P450, PUTATIVE (EUROFUNG)-RELATED"/>
    <property type="match status" value="1"/>
</dbReference>
<dbReference type="EMBL" id="ML978980">
    <property type="protein sequence ID" value="KAF1925940.1"/>
    <property type="molecule type" value="Genomic_DNA"/>
</dbReference>
<dbReference type="InterPro" id="IPR002403">
    <property type="entry name" value="Cyt_P450_E_grp-IV"/>
</dbReference>
<evidence type="ECO:0000256" key="4">
    <source>
        <dbReference type="ARBA" id="ARBA00023004"/>
    </source>
</evidence>
<comment type="cofactor">
    <cofactor evidence="1 5">
        <name>heme</name>
        <dbReference type="ChEBI" id="CHEBI:30413"/>
    </cofactor>
</comment>
<dbReference type="SUPFAM" id="SSF48264">
    <property type="entry name" value="Cytochrome P450"/>
    <property type="match status" value="1"/>
</dbReference>
<dbReference type="PROSITE" id="PS00086">
    <property type="entry name" value="CYTOCHROME_P450"/>
    <property type="match status" value="1"/>
</dbReference>
<keyword evidence="6" id="KW-0503">Monooxygenase</keyword>
<gene>
    <name evidence="7" type="ORF">M421DRAFT_7445</name>
</gene>
<proteinExistence type="inferred from homology"/>
<name>A0A6A5RF71_9PLEO</name>
<reference evidence="7" key="1">
    <citation type="journal article" date="2020" name="Stud. Mycol.">
        <title>101 Dothideomycetes genomes: a test case for predicting lifestyles and emergence of pathogens.</title>
        <authorList>
            <person name="Haridas S."/>
            <person name="Albert R."/>
            <person name="Binder M."/>
            <person name="Bloem J."/>
            <person name="Labutti K."/>
            <person name="Salamov A."/>
            <person name="Andreopoulos B."/>
            <person name="Baker S."/>
            <person name="Barry K."/>
            <person name="Bills G."/>
            <person name="Bluhm B."/>
            <person name="Cannon C."/>
            <person name="Castanera R."/>
            <person name="Culley D."/>
            <person name="Daum C."/>
            <person name="Ezra D."/>
            <person name="Gonzalez J."/>
            <person name="Henrissat B."/>
            <person name="Kuo A."/>
            <person name="Liang C."/>
            <person name="Lipzen A."/>
            <person name="Lutzoni F."/>
            <person name="Magnuson J."/>
            <person name="Mondo S."/>
            <person name="Nolan M."/>
            <person name="Ohm R."/>
            <person name="Pangilinan J."/>
            <person name="Park H.-J."/>
            <person name="Ramirez L."/>
            <person name="Alfaro M."/>
            <person name="Sun H."/>
            <person name="Tritt A."/>
            <person name="Yoshinaga Y."/>
            <person name="Zwiers L.-H."/>
            <person name="Turgeon B."/>
            <person name="Goodwin S."/>
            <person name="Spatafora J."/>
            <person name="Crous P."/>
            <person name="Grigoriev I."/>
        </authorList>
    </citation>
    <scope>NUCLEOTIDE SEQUENCE</scope>
    <source>
        <strain evidence="7">CBS 183.55</strain>
    </source>
</reference>
<dbReference type="GO" id="GO:0016705">
    <property type="term" value="F:oxidoreductase activity, acting on paired donors, with incorporation or reduction of molecular oxygen"/>
    <property type="evidence" value="ECO:0007669"/>
    <property type="project" value="InterPro"/>
</dbReference>
<dbReference type="Pfam" id="PF00067">
    <property type="entry name" value="p450"/>
    <property type="match status" value="1"/>
</dbReference>
<evidence type="ECO:0000313" key="8">
    <source>
        <dbReference type="Proteomes" id="UP000800082"/>
    </source>
</evidence>
<evidence type="ECO:0000256" key="3">
    <source>
        <dbReference type="ARBA" id="ARBA00022723"/>
    </source>
</evidence>
<dbReference type="Proteomes" id="UP000800082">
    <property type="component" value="Unassembled WGS sequence"/>
</dbReference>
<dbReference type="OrthoDB" id="3366823at2759"/>
<dbReference type="GeneID" id="54354708"/>
<dbReference type="PRINTS" id="PR00465">
    <property type="entry name" value="EP450IV"/>
</dbReference>
<dbReference type="InterPro" id="IPR053007">
    <property type="entry name" value="CYP450_monoxygenase_sec-met"/>
</dbReference>
<keyword evidence="5 6" id="KW-0349">Heme</keyword>
<keyword evidence="3 5" id="KW-0479">Metal-binding</keyword>
<dbReference type="AlphaFoldDB" id="A0A6A5RF71"/>
<dbReference type="GO" id="GO:0020037">
    <property type="term" value="F:heme binding"/>
    <property type="evidence" value="ECO:0007669"/>
    <property type="project" value="InterPro"/>
</dbReference>
<dbReference type="CDD" id="cd11040">
    <property type="entry name" value="CYP7_CYP8-like"/>
    <property type="match status" value="1"/>
</dbReference>
<keyword evidence="4 5" id="KW-0408">Iron</keyword>
<keyword evidence="6" id="KW-0560">Oxidoreductase</keyword>
<protein>
    <submittedName>
        <fullName evidence="7">Cytochrome P450</fullName>
    </submittedName>
</protein>
<evidence type="ECO:0000256" key="6">
    <source>
        <dbReference type="RuleBase" id="RU000461"/>
    </source>
</evidence>
<evidence type="ECO:0000256" key="5">
    <source>
        <dbReference type="PIRSR" id="PIRSR602403-1"/>
    </source>
</evidence>
<dbReference type="RefSeq" id="XP_033446192.1">
    <property type="nucleotide sequence ID" value="XM_033597041.1"/>
</dbReference>
<evidence type="ECO:0000256" key="1">
    <source>
        <dbReference type="ARBA" id="ARBA00001971"/>
    </source>
</evidence>